<feature type="region of interest" description="Disordered" evidence="1">
    <location>
        <begin position="30"/>
        <end position="75"/>
    </location>
</feature>
<organism evidence="2 3">
    <name type="scientific">Thalassiosira oceanica</name>
    <name type="common">Marine diatom</name>
    <dbReference type="NCBI Taxonomy" id="159749"/>
    <lineage>
        <taxon>Eukaryota</taxon>
        <taxon>Sar</taxon>
        <taxon>Stramenopiles</taxon>
        <taxon>Ochrophyta</taxon>
        <taxon>Bacillariophyta</taxon>
        <taxon>Coscinodiscophyceae</taxon>
        <taxon>Thalassiosirophycidae</taxon>
        <taxon>Thalassiosirales</taxon>
        <taxon>Thalassiosiraceae</taxon>
        <taxon>Thalassiosira</taxon>
    </lineage>
</organism>
<gene>
    <name evidence="2" type="ORF">THAOC_23676</name>
</gene>
<protein>
    <submittedName>
        <fullName evidence="2">Uncharacterized protein</fullName>
    </submittedName>
</protein>
<dbReference type="AlphaFoldDB" id="K0RVF9"/>
<name>K0RVF9_THAOC</name>
<accession>K0RVF9</accession>
<keyword evidence="3" id="KW-1185">Reference proteome</keyword>
<reference evidence="2 3" key="1">
    <citation type="journal article" date="2012" name="Genome Biol.">
        <title>Genome and low-iron response of an oceanic diatom adapted to chronic iron limitation.</title>
        <authorList>
            <person name="Lommer M."/>
            <person name="Specht M."/>
            <person name="Roy A.S."/>
            <person name="Kraemer L."/>
            <person name="Andreson R."/>
            <person name="Gutowska M.A."/>
            <person name="Wolf J."/>
            <person name="Bergner S.V."/>
            <person name="Schilhabel M.B."/>
            <person name="Klostermeier U.C."/>
            <person name="Beiko R.G."/>
            <person name="Rosenstiel P."/>
            <person name="Hippler M."/>
            <person name="Laroche J."/>
        </authorList>
    </citation>
    <scope>NUCLEOTIDE SEQUENCE [LARGE SCALE GENOMIC DNA]</scope>
    <source>
        <strain evidence="2 3">CCMP1005</strain>
    </source>
</reference>
<dbReference type="Proteomes" id="UP000266841">
    <property type="component" value="Unassembled WGS sequence"/>
</dbReference>
<evidence type="ECO:0000313" key="3">
    <source>
        <dbReference type="Proteomes" id="UP000266841"/>
    </source>
</evidence>
<proteinExistence type="predicted"/>
<sequence>METTPRAWPSPQGAASTVWRFVGSGGVRDCRASSGGNNEGDIVSQTSAPPTAEEPLAVSSGEWRTTGCTAGRRSR</sequence>
<feature type="non-terminal residue" evidence="2">
    <location>
        <position position="75"/>
    </location>
</feature>
<comment type="caution">
    <text evidence="2">The sequence shown here is derived from an EMBL/GenBank/DDBJ whole genome shotgun (WGS) entry which is preliminary data.</text>
</comment>
<evidence type="ECO:0000313" key="2">
    <source>
        <dbReference type="EMBL" id="EJK56434.1"/>
    </source>
</evidence>
<dbReference type="EMBL" id="AGNL01031409">
    <property type="protein sequence ID" value="EJK56434.1"/>
    <property type="molecule type" value="Genomic_DNA"/>
</dbReference>
<evidence type="ECO:0000256" key="1">
    <source>
        <dbReference type="SAM" id="MobiDB-lite"/>
    </source>
</evidence>